<sequence length="122" mass="12867">MPRPHKARRIQQLPPACLYKPQGIPARQLREIVLSVDGFEALRLADAEGLDHEGAAGEMGVSRPTFSRILAEARAVVATALTQGCALRIEGGPCRLDDAPAAEASPPCGGGHGHGRRGGRKE</sequence>
<name>A0A7C9UVE2_9PROT</name>
<keyword evidence="5" id="KW-1185">Reference proteome</keyword>
<evidence type="ECO:0000256" key="3">
    <source>
        <dbReference type="SAM" id="MobiDB-lite"/>
    </source>
</evidence>
<gene>
    <name evidence="4" type="ORF">G4223_05755</name>
</gene>
<feature type="region of interest" description="Disordered" evidence="3">
    <location>
        <begin position="96"/>
        <end position="122"/>
    </location>
</feature>
<dbReference type="Proteomes" id="UP000480684">
    <property type="component" value="Unassembled WGS sequence"/>
</dbReference>
<feature type="compositionally biased region" description="Basic residues" evidence="3">
    <location>
        <begin position="113"/>
        <end position="122"/>
    </location>
</feature>
<evidence type="ECO:0000256" key="2">
    <source>
        <dbReference type="HAMAP-Rule" id="MF_00674"/>
    </source>
</evidence>
<organism evidence="4 5">
    <name type="scientific">Magnetospirillum aberrantis SpK</name>
    <dbReference type="NCBI Taxonomy" id="908842"/>
    <lineage>
        <taxon>Bacteria</taxon>
        <taxon>Pseudomonadati</taxon>
        <taxon>Pseudomonadota</taxon>
        <taxon>Alphaproteobacteria</taxon>
        <taxon>Rhodospirillales</taxon>
        <taxon>Rhodospirillaceae</taxon>
        <taxon>Magnetospirillum</taxon>
    </lineage>
</organism>
<protein>
    <recommendedName>
        <fullName evidence="2">UPF0251 protein G4223_05755</fullName>
    </recommendedName>
</protein>
<dbReference type="PANTHER" id="PTHR37478:SF2">
    <property type="entry name" value="UPF0251 PROTEIN TK0562"/>
    <property type="match status" value="1"/>
</dbReference>
<dbReference type="RefSeq" id="WP_163676305.1">
    <property type="nucleotide sequence ID" value="NZ_JAAIYP010000032.1"/>
</dbReference>
<evidence type="ECO:0000256" key="1">
    <source>
        <dbReference type="ARBA" id="ARBA00009350"/>
    </source>
</evidence>
<dbReference type="InterPro" id="IPR002852">
    <property type="entry name" value="UPF0251"/>
</dbReference>
<comment type="caution">
    <text evidence="4">The sequence shown here is derived from an EMBL/GenBank/DDBJ whole genome shotgun (WGS) entry which is preliminary data.</text>
</comment>
<proteinExistence type="inferred from homology"/>
<evidence type="ECO:0000313" key="4">
    <source>
        <dbReference type="EMBL" id="NFV79610.1"/>
    </source>
</evidence>
<reference evidence="4 5" key="1">
    <citation type="submission" date="2020-02" db="EMBL/GenBank/DDBJ databases">
        <authorList>
            <person name="Dziuba M."/>
            <person name="Kuznetsov B."/>
            <person name="Mardanov A."/>
            <person name="Ravin N."/>
            <person name="Grouzdev D."/>
        </authorList>
    </citation>
    <scope>NUCLEOTIDE SEQUENCE [LARGE SCALE GENOMIC DNA]</scope>
    <source>
        <strain evidence="4 5">SpK</strain>
    </source>
</reference>
<dbReference type="EMBL" id="JAAIYP010000032">
    <property type="protein sequence ID" value="NFV79610.1"/>
    <property type="molecule type" value="Genomic_DNA"/>
</dbReference>
<accession>A0A7C9UVE2</accession>
<dbReference type="HAMAP" id="MF_00674">
    <property type="entry name" value="UPF0251"/>
    <property type="match status" value="1"/>
</dbReference>
<dbReference type="AlphaFoldDB" id="A0A7C9UVE2"/>
<comment type="similarity">
    <text evidence="1 2">Belongs to the UPF0251 family.</text>
</comment>
<dbReference type="PANTHER" id="PTHR37478">
    <property type="match status" value="1"/>
</dbReference>
<evidence type="ECO:0000313" key="5">
    <source>
        <dbReference type="Proteomes" id="UP000480684"/>
    </source>
</evidence>
<dbReference type="Pfam" id="PF02001">
    <property type="entry name" value="DUF134"/>
    <property type="match status" value="1"/>
</dbReference>